<dbReference type="GO" id="GO:0006556">
    <property type="term" value="P:S-adenosylmethionine biosynthetic process"/>
    <property type="evidence" value="ECO:0007669"/>
    <property type="project" value="InterPro"/>
</dbReference>
<evidence type="ECO:0000256" key="6">
    <source>
        <dbReference type="ARBA" id="ARBA00022563"/>
    </source>
</evidence>
<dbReference type="GO" id="GO:0004478">
    <property type="term" value="F:methionine adenosyltransferase activity"/>
    <property type="evidence" value="ECO:0007669"/>
    <property type="project" value="UniProtKB-EC"/>
</dbReference>
<evidence type="ECO:0000256" key="11">
    <source>
        <dbReference type="ARBA" id="ARBA00022842"/>
    </source>
</evidence>
<dbReference type="GO" id="GO:0046872">
    <property type="term" value="F:metal ion binding"/>
    <property type="evidence" value="ECO:0007669"/>
    <property type="project" value="UniProtKB-KW"/>
</dbReference>
<evidence type="ECO:0000256" key="3">
    <source>
        <dbReference type="ARBA" id="ARBA00005224"/>
    </source>
</evidence>
<organism evidence="16">
    <name type="scientific">Siphoviridae sp. ctdHi7</name>
    <dbReference type="NCBI Taxonomy" id="2825577"/>
    <lineage>
        <taxon>Viruses</taxon>
        <taxon>Duplodnaviria</taxon>
        <taxon>Heunggongvirae</taxon>
        <taxon>Uroviricota</taxon>
        <taxon>Caudoviricetes</taxon>
    </lineage>
</organism>
<name>A0A8S5U1S7_9CAUD</name>
<proteinExistence type="inferred from homology"/>
<evidence type="ECO:0000313" key="16">
    <source>
        <dbReference type="EMBL" id="DAF88409.1"/>
    </source>
</evidence>
<keyword evidence="6" id="KW-0554">One-carbon metabolism</keyword>
<evidence type="ECO:0000259" key="13">
    <source>
        <dbReference type="Pfam" id="PF00438"/>
    </source>
</evidence>
<keyword evidence="9" id="KW-0547">Nucleotide-binding</keyword>
<dbReference type="Pfam" id="PF00438">
    <property type="entry name" value="S-AdoMet_synt_N"/>
    <property type="match status" value="1"/>
</dbReference>
<evidence type="ECO:0000256" key="8">
    <source>
        <dbReference type="ARBA" id="ARBA00022723"/>
    </source>
</evidence>
<dbReference type="InterPro" id="IPR022636">
    <property type="entry name" value="S-AdoMet_synthetase_sfam"/>
</dbReference>
<dbReference type="EC" id="2.5.1.6" evidence="5"/>
<dbReference type="GO" id="GO:0005524">
    <property type="term" value="F:ATP binding"/>
    <property type="evidence" value="ECO:0007669"/>
    <property type="project" value="UniProtKB-KW"/>
</dbReference>
<keyword evidence="12" id="KW-0630">Potassium</keyword>
<evidence type="ECO:0000256" key="7">
    <source>
        <dbReference type="ARBA" id="ARBA00022679"/>
    </source>
</evidence>
<dbReference type="PROSITE" id="PS00377">
    <property type="entry name" value="ADOMET_SYNTHASE_2"/>
    <property type="match status" value="1"/>
</dbReference>
<dbReference type="InterPro" id="IPR022631">
    <property type="entry name" value="ADOMET_SYNTHASE_CS"/>
</dbReference>
<dbReference type="GO" id="GO:0006730">
    <property type="term" value="P:one-carbon metabolic process"/>
    <property type="evidence" value="ECO:0007669"/>
    <property type="project" value="UniProtKB-KW"/>
</dbReference>
<keyword evidence="7" id="KW-0808">Transferase</keyword>
<accession>A0A8S5U1S7</accession>
<evidence type="ECO:0000256" key="9">
    <source>
        <dbReference type="ARBA" id="ARBA00022741"/>
    </source>
</evidence>
<dbReference type="SUPFAM" id="SSF55973">
    <property type="entry name" value="S-adenosylmethionine synthetase"/>
    <property type="match status" value="3"/>
</dbReference>
<dbReference type="EMBL" id="BK015985">
    <property type="protein sequence ID" value="DAF88409.1"/>
    <property type="molecule type" value="Genomic_DNA"/>
</dbReference>
<evidence type="ECO:0000256" key="4">
    <source>
        <dbReference type="ARBA" id="ARBA00009685"/>
    </source>
</evidence>
<keyword evidence="8" id="KW-0479">Metal-binding</keyword>
<feature type="domain" description="S-adenosylmethionine synthetase central" evidence="14">
    <location>
        <begin position="102"/>
        <end position="212"/>
    </location>
</feature>
<keyword evidence="11" id="KW-0460">Magnesium</keyword>
<dbReference type="PIRSF" id="PIRSF000497">
    <property type="entry name" value="MAT"/>
    <property type="match status" value="1"/>
</dbReference>
<comment type="cofactor">
    <cofactor evidence="1">
        <name>Mg(2+)</name>
        <dbReference type="ChEBI" id="CHEBI:18420"/>
    </cofactor>
</comment>
<comment type="pathway">
    <text evidence="3">Amino-acid biosynthesis; S-adenosyl-L-methionine biosynthesis; S-adenosyl-L-methionine from L-methionine: step 1/1.</text>
</comment>
<sequence>MKLFSTEQVSKYHPDKYADQISDAILTACLREDKNSRVACECMVKGRTVILAGEITTTAKVDYAEIAKRVGKKLGYEVDTVIQQICTQSPEIAGGVKSGDELCAGDQGIMFGYACDDTESGLPYAFDMANRIIRLLEKDTTAPNSALKGDAKCQVTVDTEKPKDDRSLVEILVSVCHKEQYTLKDIREYVRNLIKYSGIDIGEATLNINPAGVWTFGGPAADCGLTGRKIVCDQYGGFCAVGGGAFSGKDPSKVDRSAAYMANYIARDLVKNHGLKSCEVQIAYAIGESTPMSVSVKSSSPVEDAYFAKLVEEKYDLTPAGIIKYLDLLNVDYEKLAEGCHYRMELPKRTELLL</sequence>
<dbReference type="NCBIfam" id="TIGR01034">
    <property type="entry name" value="metK"/>
    <property type="match status" value="1"/>
</dbReference>
<evidence type="ECO:0000256" key="1">
    <source>
        <dbReference type="ARBA" id="ARBA00001946"/>
    </source>
</evidence>
<dbReference type="Gene3D" id="3.30.300.10">
    <property type="match status" value="3"/>
</dbReference>
<dbReference type="InterPro" id="IPR022630">
    <property type="entry name" value="S-AdoMet_synt_C"/>
</dbReference>
<evidence type="ECO:0000256" key="10">
    <source>
        <dbReference type="ARBA" id="ARBA00022840"/>
    </source>
</evidence>
<dbReference type="Pfam" id="PF02772">
    <property type="entry name" value="S-AdoMet_synt_M"/>
    <property type="match status" value="1"/>
</dbReference>
<feature type="domain" description="S-adenosylmethionine synthetase C-terminal" evidence="15">
    <location>
        <begin position="217"/>
        <end position="343"/>
    </location>
</feature>
<dbReference type="Pfam" id="PF02773">
    <property type="entry name" value="S-AdoMet_synt_C"/>
    <property type="match status" value="1"/>
</dbReference>
<comment type="similarity">
    <text evidence="4">Belongs to the AdoMet synthase family.</text>
</comment>
<reference evidence="16" key="1">
    <citation type="journal article" date="2021" name="Proc. Natl. Acad. Sci. U.S.A.">
        <title>A Catalog of Tens of Thousands of Viruses from Human Metagenomes Reveals Hidden Associations with Chronic Diseases.</title>
        <authorList>
            <person name="Tisza M.J."/>
            <person name="Buck C.B."/>
        </authorList>
    </citation>
    <scope>NUCLEOTIDE SEQUENCE</scope>
    <source>
        <strain evidence="16">CtdHi7</strain>
    </source>
</reference>
<evidence type="ECO:0000259" key="14">
    <source>
        <dbReference type="Pfam" id="PF02772"/>
    </source>
</evidence>
<protein>
    <recommendedName>
        <fullName evidence="5">methionine adenosyltransferase</fullName>
        <ecNumber evidence="5">2.5.1.6</ecNumber>
    </recommendedName>
</protein>
<evidence type="ECO:0000259" key="15">
    <source>
        <dbReference type="Pfam" id="PF02773"/>
    </source>
</evidence>
<dbReference type="InterPro" id="IPR002133">
    <property type="entry name" value="S-AdoMet_synthetase"/>
</dbReference>
<dbReference type="PANTHER" id="PTHR11964">
    <property type="entry name" value="S-ADENOSYLMETHIONINE SYNTHETASE"/>
    <property type="match status" value="1"/>
</dbReference>
<evidence type="ECO:0000256" key="5">
    <source>
        <dbReference type="ARBA" id="ARBA00012828"/>
    </source>
</evidence>
<dbReference type="InterPro" id="IPR022629">
    <property type="entry name" value="S-AdoMet_synt_central"/>
</dbReference>
<evidence type="ECO:0000256" key="12">
    <source>
        <dbReference type="ARBA" id="ARBA00022958"/>
    </source>
</evidence>
<keyword evidence="10" id="KW-0067">ATP-binding</keyword>
<comment type="cofactor">
    <cofactor evidence="2">
        <name>K(+)</name>
        <dbReference type="ChEBI" id="CHEBI:29103"/>
    </cofactor>
</comment>
<feature type="domain" description="S-adenosylmethionine synthetase N-terminal" evidence="13">
    <location>
        <begin position="3"/>
        <end position="79"/>
    </location>
</feature>
<dbReference type="InterPro" id="IPR022628">
    <property type="entry name" value="S-AdoMet_synt_N"/>
</dbReference>
<evidence type="ECO:0000256" key="2">
    <source>
        <dbReference type="ARBA" id="ARBA00001958"/>
    </source>
</evidence>